<evidence type="ECO:0000313" key="2">
    <source>
        <dbReference type="EMBL" id="TWH73399.1"/>
    </source>
</evidence>
<sequence length="142" mass="14631">MAGALVALAALGTGACGGANSPFVASWTRDGVPVDRDELDLYRGEGHCDWESALFLHVSWPPGSGARRQFVRDPDGVVSPALAAAFDGDVSPPDDTVDTGFGTEDGVRLELPPGDDPSEVYLVAPAGAVEAWPLAEPPVGCD</sequence>
<dbReference type="EMBL" id="VLKF01000001">
    <property type="protein sequence ID" value="TWH73399.1"/>
    <property type="molecule type" value="Genomic_DNA"/>
</dbReference>
<comment type="caution">
    <text evidence="2">The sequence shown here is derived from an EMBL/GenBank/DDBJ whole genome shotgun (WGS) entry which is preliminary data.</text>
</comment>
<name>A0A562IQS6_9ACTN</name>
<dbReference type="AlphaFoldDB" id="A0A562IQS6"/>
<reference evidence="2 3" key="1">
    <citation type="submission" date="2019-07" db="EMBL/GenBank/DDBJ databases">
        <title>R&amp;d 2014.</title>
        <authorList>
            <person name="Klenk H.-P."/>
        </authorList>
    </citation>
    <scope>NUCLEOTIDE SEQUENCE [LARGE SCALE GENOMIC DNA]</scope>
    <source>
        <strain evidence="2 3">DSM 45764</strain>
    </source>
</reference>
<protein>
    <submittedName>
        <fullName evidence="2">Uncharacterized protein</fullName>
    </submittedName>
</protein>
<gene>
    <name evidence="2" type="ORF">JD78_01922</name>
</gene>
<evidence type="ECO:0000256" key="1">
    <source>
        <dbReference type="SAM" id="MobiDB-lite"/>
    </source>
</evidence>
<keyword evidence="3" id="KW-1185">Reference proteome</keyword>
<proteinExistence type="predicted"/>
<evidence type="ECO:0000313" key="3">
    <source>
        <dbReference type="Proteomes" id="UP000321490"/>
    </source>
</evidence>
<accession>A0A562IQS6</accession>
<dbReference type="Proteomes" id="UP000321490">
    <property type="component" value="Unassembled WGS sequence"/>
</dbReference>
<feature type="region of interest" description="Disordered" evidence="1">
    <location>
        <begin position="85"/>
        <end position="104"/>
    </location>
</feature>
<organism evidence="2 3">
    <name type="scientific">Modestobacter roseus</name>
    <dbReference type="NCBI Taxonomy" id="1181884"/>
    <lineage>
        <taxon>Bacteria</taxon>
        <taxon>Bacillati</taxon>
        <taxon>Actinomycetota</taxon>
        <taxon>Actinomycetes</taxon>
        <taxon>Geodermatophilales</taxon>
        <taxon>Geodermatophilaceae</taxon>
        <taxon>Modestobacter</taxon>
    </lineage>
</organism>